<evidence type="ECO:0000313" key="1">
    <source>
        <dbReference type="EMBL" id="KAK3804388.1"/>
    </source>
</evidence>
<name>A0AAE1EGQ9_9GAST</name>
<sequence length="153" mass="17534">MSIKFGLIDLGVRREIKRIPKPIWISASERSRSITQDGLPLLAKLLTIIPHFMLAQKIRNKLQDEARPYCQEYKDKLMDIYWGYPSQHSEAQTKVLDVLRPRTRGSFLDIRPARSRLPAVPVSGLESELALSPGLTRLELHPLFFLLSFLSLP</sequence>
<dbReference type="Proteomes" id="UP001283361">
    <property type="component" value="Unassembled WGS sequence"/>
</dbReference>
<comment type="caution">
    <text evidence="1">The sequence shown here is derived from an EMBL/GenBank/DDBJ whole genome shotgun (WGS) entry which is preliminary data.</text>
</comment>
<proteinExistence type="predicted"/>
<reference evidence="1" key="1">
    <citation type="journal article" date="2023" name="G3 (Bethesda)">
        <title>A reference genome for the long-term kleptoplast-retaining sea slug Elysia crispata morphotype clarki.</title>
        <authorList>
            <person name="Eastman K.E."/>
            <person name="Pendleton A.L."/>
            <person name="Shaikh M.A."/>
            <person name="Suttiyut T."/>
            <person name="Ogas R."/>
            <person name="Tomko P."/>
            <person name="Gavelis G."/>
            <person name="Widhalm J.R."/>
            <person name="Wisecaver J.H."/>
        </authorList>
    </citation>
    <scope>NUCLEOTIDE SEQUENCE</scope>
    <source>
        <strain evidence="1">ECLA1</strain>
    </source>
</reference>
<accession>A0AAE1EGQ9</accession>
<gene>
    <name evidence="1" type="ORF">RRG08_059358</name>
</gene>
<protein>
    <submittedName>
        <fullName evidence="1">Uncharacterized protein</fullName>
    </submittedName>
</protein>
<evidence type="ECO:0000313" key="2">
    <source>
        <dbReference type="Proteomes" id="UP001283361"/>
    </source>
</evidence>
<organism evidence="1 2">
    <name type="scientific">Elysia crispata</name>
    <name type="common">lettuce slug</name>
    <dbReference type="NCBI Taxonomy" id="231223"/>
    <lineage>
        <taxon>Eukaryota</taxon>
        <taxon>Metazoa</taxon>
        <taxon>Spiralia</taxon>
        <taxon>Lophotrochozoa</taxon>
        <taxon>Mollusca</taxon>
        <taxon>Gastropoda</taxon>
        <taxon>Heterobranchia</taxon>
        <taxon>Euthyneura</taxon>
        <taxon>Panpulmonata</taxon>
        <taxon>Sacoglossa</taxon>
        <taxon>Placobranchoidea</taxon>
        <taxon>Plakobranchidae</taxon>
        <taxon>Elysia</taxon>
    </lineage>
</organism>
<dbReference type="AlphaFoldDB" id="A0AAE1EGQ9"/>
<dbReference type="EMBL" id="JAWDGP010000016">
    <property type="protein sequence ID" value="KAK3804388.1"/>
    <property type="molecule type" value="Genomic_DNA"/>
</dbReference>
<keyword evidence="2" id="KW-1185">Reference proteome</keyword>